<sequence length="283" mass="30392">MGAGSRPASVISTGSTESDRRGSGGSYQQINVDPQFSTPPPVPQRAPSRMTPKISPTKPMASSPCVDPSWPNNTNSPLSSNDKQAMRQTIVLEEPIKPQRPQRPAQLEKRNSSQISPATTIATESGGGMPPPLPLKENADYSNLPDLPSASPAVTSPAVPVPPPKHRHTTYRQDQPLPDPSLYETPPRAATTRRPRVSGYESPGIPRRLETAPAPAPENIHRHTVSPDARLVEIHIDNSFSEANDGTMENNIATDASTNRTETESPSRNRNTNSIAGPDSTSL</sequence>
<dbReference type="GeneID" id="102806399"/>
<keyword evidence="2" id="KW-1185">Reference proteome</keyword>
<evidence type="ECO:0000256" key="1">
    <source>
        <dbReference type="SAM" id="MobiDB-lite"/>
    </source>
</evidence>
<feature type="compositionally biased region" description="Polar residues" evidence="1">
    <location>
        <begin position="240"/>
        <end position="260"/>
    </location>
</feature>
<feature type="compositionally biased region" description="Polar residues" evidence="1">
    <location>
        <begin position="112"/>
        <end position="123"/>
    </location>
</feature>
<name>A0ABM0N172_SACKO</name>
<feature type="compositionally biased region" description="Polar residues" evidence="1">
    <location>
        <begin position="268"/>
        <end position="283"/>
    </location>
</feature>
<evidence type="ECO:0000313" key="2">
    <source>
        <dbReference type="Proteomes" id="UP000694865"/>
    </source>
</evidence>
<accession>A0ABM0N172</accession>
<feature type="compositionally biased region" description="Polar residues" evidence="1">
    <location>
        <begin position="70"/>
        <end position="87"/>
    </location>
</feature>
<feature type="compositionally biased region" description="Low complexity" evidence="1">
    <location>
        <begin position="148"/>
        <end position="158"/>
    </location>
</feature>
<gene>
    <name evidence="3" type="primary">LOC102806399</name>
</gene>
<feature type="compositionally biased region" description="Polar residues" evidence="1">
    <location>
        <begin position="26"/>
        <end position="36"/>
    </location>
</feature>
<dbReference type="RefSeq" id="XP_006826013.1">
    <property type="nucleotide sequence ID" value="XM_006825950.1"/>
</dbReference>
<feature type="region of interest" description="Disordered" evidence="1">
    <location>
        <begin position="240"/>
        <end position="283"/>
    </location>
</feature>
<reference evidence="3" key="1">
    <citation type="submission" date="2025-08" db="UniProtKB">
        <authorList>
            <consortium name="RefSeq"/>
        </authorList>
    </citation>
    <scope>IDENTIFICATION</scope>
    <source>
        <tissue evidence="3">Testes</tissue>
    </source>
</reference>
<feature type="region of interest" description="Disordered" evidence="1">
    <location>
        <begin position="1"/>
        <end position="226"/>
    </location>
</feature>
<protein>
    <submittedName>
        <fullName evidence="3">Dedicator of cytokinesis protein 1-like</fullName>
    </submittedName>
</protein>
<proteinExistence type="predicted"/>
<evidence type="ECO:0000313" key="3">
    <source>
        <dbReference type="RefSeq" id="XP_006826013.1"/>
    </source>
</evidence>
<dbReference type="Proteomes" id="UP000694865">
    <property type="component" value="Unplaced"/>
</dbReference>
<organism evidence="2 3">
    <name type="scientific">Saccoglossus kowalevskii</name>
    <name type="common">Acorn worm</name>
    <dbReference type="NCBI Taxonomy" id="10224"/>
    <lineage>
        <taxon>Eukaryota</taxon>
        <taxon>Metazoa</taxon>
        <taxon>Hemichordata</taxon>
        <taxon>Enteropneusta</taxon>
        <taxon>Harrimaniidae</taxon>
        <taxon>Saccoglossus</taxon>
    </lineage>
</organism>